<evidence type="ECO:0000256" key="1">
    <source>
        <dbReference type="SAM" id="Phobius"/>
    </source>
</evidence>
<evidence type="ECO:0000313" key="2">
    <source>
        <dbReference type="EMBL" id="KAJ5068013.1"/>
    </source>
</evidence>
<feature type="transmembrane region" description="Helical" evidence="1">
    <location>
        <begin position="54"/>
        <end position="72"/>
    </location>
</feature>
<feature type="transmembrane region" description="Helical" evidence="1">
    <location>
        <begin position="205"/>
        <end position="223"/>
    </location>
</feature>
<feature type="transmembrane region" description="Helical" evidence="1">
    <location>
        <begin position="163"/>
        <end position="184"/>
    </location>
</feature>
<comment type="caution">
    <text evidence="2">The sequence shown here is derived from an EMBL/GenBank/DDBJ whole genome shotgun (WGS) entry which is preliminary data.</text>
</comment>
<proteinExistence type="predicted"/>
<keyword evidence="1" id="KW-0472">Membrane</keyword>
<feature type="transmembrane region" description="Helical" evidence="1">
    <location>
        <begin position="92"/>
        <end position="113"/>
    </location>
</feature>
<feature type="transmembrane region" description="Helical" evidence="1">
    <location>
        <begin position="251"/>
        <end position="273"/>
    </location>
</feature>
<keyword evidence="3" id="KW-1185">Reference proteome</keyword>
<organism evidence="2 3">
    <name type="scientific">Anaeramoeba ignava</name>
    <name type="common">Anaerobic marine amoeba</name>
    <dbReference type="NCBI Taxonomy" id="1746090"/>
    <lineage>
        <taxon>Eukaryota</taxon>
        <taxon>Metamonada</taxon>
        <taxon>Anaeramoebidae</taxon>
        <taxon>Anaeramoeba</taxon>
    </lineage>
</organism>
<gene>
    <name evidence="2" type="ORF">M0811_12713</name>
</gene>
<feature type="transmembrane region" description="Helical" evidence="1">
    <location>
        <begin position="20"/>
        <end position="42"/>
    </location>
</feature>
<keyword evidence="1" id="KW-0812">Transmembrane</keyword>
<evidence type="ECO:0000313" key="3">
    <source>
        <dbReference type="Proteomes" id="UP001149090"/>
    </source>
</evidence>
<accession>A0A9Q0L8F8</accession>
<dbReference type="EMBL" id="JAPDFW010000122">
    <property type="protein sequence ID" value="KAJ5068013.1"/>
    <property type="molecule type" value="Genomic_DNA"/>
</dbReference>
<dbReference type="Proteomes" id="UP001149090">
    <property type="component" value="Unassembled WGS sequence"/>
</dbReference>
<sequence length="332" mass="39349">MSQSDFNPHTALGSHRWQAFLLSLLFLFFGLISLSILFYQFITRKKYRYNETGVFYFATLILSTIFLLWEWIISFFTLPWSYDAIAYLFHHYIPLFLQFGMFSIFVLFILKIYYFIQNKQNKFKIFFRIYLLIVFLLFCIMYAVCVILDSYEGRSYQKTFNELSAILIGIFVIIFTIISIKIGIVLKDFGTVQHKTSRKIKIFSVFLFIYLSVFIFRMFWLIFDLSDANTLYDNMKNWENDGDSRYYTANLILRGFLELVPTIIIVTIFHFGVMKRKKISELLDSEKNSLVAPKVTIQSRHSNSSSLLCCGCCHKKSVWKESNNEFLDEDLF</sequence>
<keyword evidence="1" id="KW-1133">Transmembrane helix</keyword>
<dbReference type="AlphaFoldDB" id="A0A9Q0L8F8"/>
<reference evidence="2" key="1">
    <citation type="submission" date="2022-10" db="EMBL/GenBank/DDBJ databases">
        <title>Novel sulphate-reducing endosymbionts in the free-living metamonad Anaeramoeba.</title>
        <authorList>
            <person name="Jerlstrom-Hultqvist J."/>
            <person name="Cepicka I."/>
            <person name="Gallot-Lavallee L."/>
            <person name="Salas-Leiva D."/>
            <person name="Curtis B.A."/>
            <person name="Zahonova K."/>
            <person name="Pipaliya S."/>
            <person name="Dacks J."/>
            <person name="Roger A.J."/>
        </authorList>
    </citation>
    <scope>NUCLEOTIDE SEQUENCE</scope>
    <source>
        <strain evidence="2">BMAN</strain>
    </source>
</reference>
<name>A0A9Q0L8F8_ANAIG</name>
<protein>
    <submittedName>
        <fullName evidence="2">Uncharacterized protein</fullName>
    </submittedName>
</protein>
<feature type="transmembrane region" description="Helical" evidence="1">
    <location>
        <begin position="125"/>
        <end position="151"/>
    </location>
</feature>